<comment type="caution">
    <text evidence="2">The sequence shown here is derived from an EMBL/GenBank/DDBJ whole genome shotgun (WGS) entry which is preliminary data.</text>
</comment>
<dbReference type="Gene3D" id="2.130.10.10">
    <property type="entry name" value="YVTN repeat-like/Quinoprotein amine dehydrogenase"/>
    <property type="match status" value="1"/>
</dbReference>
<dbReference type="Gene3D" id="3.40.50.1460">
    <property type="match status" value="1"/>
</dbReference>
<dbReference type="EMBL" id="JBBKXY010000003">
    <property type="protein sequence ID" value="MFD3294077.1"/>
    <property type="molecule type" value="Genomic_DNA"/>
</dbReference>
<dbReference type="InterPro" id="IPR015943">
    <property type="entry name" value="WD40/YVTN_repeat-like_dom_sf"/>
</dbReference>
<keyword evidence="3" id="KW-1185">Reference proteome</keyword>
<evidence type="ECO:0000313" key="3">
    <source>
        <dbReference type="Proteomes" id="UP001598112"/>
    </source>
</evidence>
<feature type="domain" description="Peptidase C14 caspase" evidence="1">
    <location>
        <begin position="703"/>
        <end position="935"/>
    </location>
</feature>
<name>A0ABW6DAG6_9BACT</name>
<dbReference type="Proteomes" id="UP001598112">
    <property type="component" value="Unassembled WGS sequence"/>
</dbReference>
<reference evidence="2 3" key="1">
    <citation type="submission" date="2024-03" db="EMBL/GenBank/DDBJ databases">
        <title>Aquirufa genome sequencing.</title>
        <authorList>
            <person name="Pitt A."/>
            <person name="Hahn M.W."/>
        </authorList>
    </citation>
    <scope>NUCLEOTIDE SEQUENCE [LARGE SCALE GENOMIC DNA]</scope>
    <source>
        <strain evidence="2 3">KTFRIE-69F</strain>
    </source>
</reference>
<dbReference type="RefSeq" id="WP_377979288.1">
    <property type="nucleotide sequence ID" value="NZ_JBBKXY010000003.1"/>
</dbReference>
<organism evidence="2 3">
    <name type="scientific">Aquirufa originis</name>
    <dbReference type="NCBI Taxonomy" id="3096514"/>
    <lineage>
        <taxon>Bacteria</taxon>
        <taxon>Pseudomonadati</taxon>
        <taxon>Bacteroidota</taxon>
        <taxon>Cytophagia</taxon>
        <taxon>Cytophagales</taxon>
        <taxon>Flectobacillaceae</taxon>
        <taxon>Aquirufa</taxon>
    </lineage>
</organism>
<dbReference type="InterPro" id="IPR029030">
    <property type="entry name" value="Caspase-like_dom_sf"/>
</dbReference>
<evidence type="ECO:0000259" key="1">
    <source>
        <dbReference type="Pfam" id="PF00656"/>
    </source>
</evidence>
<dbReference type="SUPFAM" id="SSF52129">
    <property type="entry name" value="Caspase-like"/>
    <property type="match status" value="1"/>
</dbReference>
<dbReference type="InterPro" id="IPR011600">
    <property type="entry name" value="Pept_C14_caspase"/>
</dbReference>
<accession>A0ABW6DAG6</accession>
<dbReference type="PANTHER" id="PTHR22576:SF37">
    <property type="entry name" value="MUCOSA-ASSOCIATED LYMPHOID TISSUE LYMPHOMA TRANSLOCATION PROTEIN 1"/>
    <property type="match status" value="1"/>
</dbReference>
<sequence>MRLFFTGLVFFINVTIVFSQEKALEYKIGASILNQSNNGYRIFFGTPKGVYYYNKLAVETSTLPFIKVSPLGGETLMILDKKLAIYDNWNFLMSHENKNNIKDIQVKRILSNKYGDKYFVISVDGSLYETEILKGNIKLIKKELPHFVTDGEWNNNLEKLILSDEYYIYYYNPSTGDVSERVKLSSGITSIKADSKNFEVFVGLTNGQLVIYNQDLTKVKQALQISKSSITGIELDPLDHYAYIGDEDGFVYTLDLLKNRIINSQELHTGSVSVGMIDDLLNTKRYIVTSGNDSKILISEVTNLEPNYKRIVSQMVEERKNQFIKQKNGEKAVDYDNRVTSLSVKNIVEKNTILLVDSLAQLKSSNIYNFAIINDSLSVSLKPFPTVKFKLLKPVDSKEELSIQSIHFSLEKDNTFAVSDLEINSKGGTIRYSADKRKMGVFEQEFSLEMAKKIASKEKEFKNSLSELVNNLRSKGKLNDVELTVEANLKVEKDSLGQDELNLHVVFLSQGIKANIEKETADYKAGKYDIFESVAATTLVDFFVKSTTEKLGEYLLPNTKVTFNLTGSTDKSKINNALPYGNEYGPFKNFPYYFQGQLSGLNLNQEAGITLNSQLGFLRTYSVRNFMENSADVFEGTRKKYVHFSEESDQFGPEYRKIKIEMIIHKIIELKKGLTDVNSLDKNKDKSLSDVDINIPVGNKSDGYALVIGNEDYSSFQPNLSAESNVPYAIRDGETFANYLTQMFGFEKANVEFLRNATYGTMNQAISRLERLMEIDGKDKEIVIYYSGHGMPDEKTKEPYLIPIDISGNNVNQGISLKSLMSRLSAKPHGKITLVIDACFSGLGKVEPISTVKGISVTPVNPELGANMILISSSSGNESSVIDDQNQHGLFTYHLLKRLQESKGDISIDSLFNLIRKDVALSAIKKLNKIQTPSILLGKEIELKFKTLPLFGKK</sequence>
<dbReference type="SUPFAM" id="SSF50978">
    <property type="entry name" value="WD40 repeat-like"/>
    <property type="match status" value="1"/>
</dbReference>
<evidence type="ECO:0000313" key="2">
    <source>
        <dbReference type="EMBL" id="MFD3294077.1"/>
    </source>
</evidence>
<dbReference type="Pfam" id="PF00656">
    <property type="entry name" value="Peptidase_C14"/>
    <property type="match status" value="1"/>
</dbReference>
<protein>
    <submittedName>
        <fullName evidence="2">Caspase family protein</fullName>
    </submittedName>
</protein>
<dbReference type="PANTHER" id="PTHR22576">
    <property type="entry name" value="MUCOSA ASSOCIATED LYMPHOID TISSUE LYMPHOMA TRANSLOCATION PROTEIN 1/PARACASPASE"/>
    <property type="match status" value="1"/>
</dbReference>
<proteinExistence type="predicted"/>
<dbReference type="InterPro" id="IPR052039">
    <property type="entry name" value="Caspase-related_regulators"/>
</dbReference>
<dbReference type="InterPro" id="IPR036322">
    <property type="entry name" value="WD40_repeat_dom_sf"/>
</dbReference>
<gene>
    <name evidence="2" type="ORF">SKC35_10290</name>
</gene>